<protein>
    <submittedName>
        <fullName evidence="2">DUF6090 family protein</fullName>
    </submittedName>
</protein>
<sequence length="255" mass="29618">MIKFFRNIRKKLLAEGKTANYLKYAIGEIILVVIGILIALQINNWNENKKAKEKEVKLLIELKGDLLETKNDLLTDIEKTQHILSTTNMLYKAIIADQVFEKKPFKLSTSYILETASLFPKLSAYEAIQSEGITIISNDSLRKKVTDFYQLHLKRVAAAEEYLEDINNKVLKPYLNKFSKYGSKCKDCKDLYELYSSNQEARLNLYLISKVDDELVHMLKEKFNVFKTLNQRYLELSSLIDEIIISIDYETNPKL</sequence>
<dbReference type="Proteomes" id="UP001268651">
    <property type="component" value="Unassembled WGS sequence"/>
</dbReference>
<dbReference type="EMBL" id="JAWHTF010000009">
    <property type="protein sequence ID" value="MDU8887222.1"/>
    <property type="molecule type" value="Genomic_DNA"/>
</dbReference>
<keyword evidence="3" id="KW-1185">Reference proteome</keyword>
<evidence type="ECO:0000313" key="3">
    <source>
        <dbReference type="Proteomes" id="UP001268651"/>
    </source>
</evidence>
<keyword evidence="1" id="KW-0472">Membrane</keyword>
<proteinExistence type="predicted"/>
<evidence type="ECO:0000313" key="2">
    <source>
        <dbReference type="EMBL" id="MDU8887222.1"/>
    </source>
</evidence>
<dbReference type="RefSeq" id="WP_316663342.1">
    <property type="nucleotide sequence ID" value="NZ_JAWHTF010000009.1"/>
</dbReference>
<comment type="caution">
    <text evidence="2">The sequence shown here is derived from an EMBL/GenBank/DDBJ whole genome shotgun (WGS) entry which is preliminary data.</text>
</comment>
<organism evidence="2 3">
    <name type="scientific">Gilvirhabdus luticola</name>
    <dbReference type="NCBI Taxonomy" id="3079858"/>
    <lineage>
        <taxon>Bacteria</taxon>
        <taxon>Pseudomonadati</taxon>
        <taxon>Bacteroidota</taxon>
        <taxon>Flavobacteriia</taxon>
        <taxon>Flavobacteriales</taxon>
        <taxon>Flavobacteriaceae</taxon>
        <taxon>Gilvirhabdus</taxon>
    </lineage>
</organism>
<keyword evidence="1" id="KW-1133">Transmembrane helix</keyword>
<accession>A0ABU3U9X9</accession>
<dbReference type="Pfam" id="PF19578">
    <property type="entry name" value="DUF6090"/>
    <property type="match status" value="1"/>
</dbReference>
<evidence type="ECO:0000256" key="1">
    <source>
        <dbReference type="SAM" id="Phobius"/>
    </source>
</evidence>
<gene>
    <name evidence="2" type="ORF">RXV94_13705</name>
</gene>
<dbReference type="InterPro" id="IPR045749">
    <property type="entry name" value="DUF6090"/>
</dbReference>
<feature type="transmembrane region" description="Helical" evidence="1">
    <location>
        <begin position="21"/>
        <end position="42"/>
    </location>
</feature>
<name>A0ABU3U9X9_9FLAO</name>
<reference evidence="2 3" key="1">
    <citation type="submission" date="2023-10" db="EMBL/GenBank/DDBJ databases">
        <title>Marimonas sp. nov. isolated from tidal mud flat.</title>
        <authorList>
            <person name="Jaincy N.J."/>
            <person name="Srinivasan S."/>
            <person name="Lee S.-S."/>
        </authorList>
    </citation>
    <scope>NUCLEOTIDE SEQUENCE [LARGE SCALE GENOMIC DNA]</scope>
    <source>
        <strain evidence="2 3">MJ-SS3</strain>
    </source>
</reference>
<keyword evidence="1" id="KW-0812">Transmembrane</keyword>